<gene>
    <name evidence="1" type="ORF">NB640_00340</name>
</gene>
<dbReference type="EMBL" id="CP098242">
    <property type="protein sequence ID" value="WAW10159.1"/>
    <property type="molecule type" value="Genomic_DNA"/>
</dbReference>
<organism evidence="1 2">
    <name type="scientific">Oxalobacter vibrioformis</name>
    <dbReference type="NCBI Taxonomy" id="933080"/>
    <lineage>
        <taxon>Bacteria</taxon>
        <taxon>Pseudomonadati</taxon>
        <taxon>Pseudomonadota</taxon>
        <taxon>Betaproteobacteria</taxon>
        <taxon>Burkholderiales</taxon>
        <taxon>Oxalobacteraceae</taxon>
        <taxon>Oxalobacter</taxon>
    </lineage>
</organism>
<proteinExistence type="predicted"/>
<protein>
    <submittedName>
        <fullName evidence="1">Uncharacterized protein</fullName>
    </submittedName>
</protein>
<keyword evidence="2" id="KW-1185">Reference proteome</keyword>
<dbReference type="KEGG" id="ovb:NB640_00340"/>
<dbReference type="RefSeq" id="WP_269309159.1">
    <property type="nucleotide sequence ID" value="NZ_CP098242.1"/>
</dbReference>
<reference evidence="1" key="1">
    <citation type="journal article" date="2022" name="Front. Microbiol.">
        <title>New perspectives on an old grouping: The genomic and phenotypic variability of Oxalobacter formigenes and the implications for calcium oxalate stone prevention.</title>
        <authorList>
            <person name="Chmiel J.A."/>
            <person name="Carr C."/>
            <person name="Stuivenberg G.A."/>
            <person name="Venema R."/>
            <person name="Chanyi R.M."/>
            <person name="Al K.F."/>
            <person name="Giguere D."/>
            <person name="Say H."/>
            <person name="Akouris P.P."/>
            <person name="Dominguez Romero S.A."/>
            <person name="Kwong A."/>
            <person name="Tai V."/>
            <person name="Koval S.F."/>
            <person name="Razvi H."/>
            <person name="Bjazevic J."/>
            <person name="Burton J.P."/>
        </authorList>
    </citation>
    <scope>NUCLEOTIDE SEQUENCE</scope>
    <source>
        <strain evidence="1">WoOx3</strain>
    </source>
</reference>
<evidence type="ECO:0000313" key="2">
    <source>
        <dbReference type="Proteomes" id="UP001156215"/>
    </source>
</evidence>
<dbReference type="AlphaFoldDB" id="A0A9E9LWJ5"/>
<dbReference type="Proteomes" id="UP001156215">
    <property type="component" value="Chromosome"/>
</dbReference>
<name>A0A9E9LWJ5_9BURK</name>
<evidence type="ECO:0000313" key="1">
    <source>
        <dbReference type="EMBL" id="WAW10159.1"/>
    </source>
</evidence>
<sequence>MNALVFENYRFRMTLLEATGKNDIYEKAARQKLKQFDVLWYQQDRDIPEICKTAKALIRIADDVLAGGTGDGEELAHPWNNCTPDEMFSLMRQYRRLCISKNPARACRIEEVRQLDKGSNALYQAFRESGYPGFPAYVDRQCEIRRKILSHFP</sequence>
<accession>A0A9E9LWJ5</accession>